<dbReference type="STRING" id="1224164.B843_01550"/>
<feature type="domain" description="Bacterial type II secretion system protein E" evidence="2">
    <location>
        <begin position="54"/>
        <end position="310"/>
    </location>
</feature>
<evidence type="ECO:0000259" key="2">
    <source>
        <dbReference type="Pfam" id="PF00437"/>
    </source>
</evidence>
<dbReference type="InterPro" id="IPR027417">
    <property type="entry name" value="P-loop_NTPase"/>
</dbReference>
<dbReference type="PANTHER" id="PTHR30486">
    <property type="entry name" value="TWITCHING MOTILITY PROTEIN PILT"/>
    <property type="match status" value="1"/>
</dbReference>
<evidence type="ECO:0000313" key="4">
    <source>
        <dbReference type="Proteomes" id="UP000019222"/>
    </source>
</evidence>
<proteinExistence type="inferred from homology"/>
<dbReference type="InterPro" id="IPR001482">
    <property type="entry name" value="T2SS/T4SS_dom"/>
</dbReference>
<dbReference type="InterPro" id="IPR050921">
    <property type="entry name" value="T4SS_GSP_E_ATPase"/>
</dbReference>
<evidence type="ECO:0000256" key="1">
    <source>
        <dbReference type="ARBA" id="ARBA00006611"/>
    </source>
</evidence>
<dbReference type="eggNOG" id="COG4962">
    <property type="taxonomic scope" value="Bacteria"/>
</dbReference>
<organism evidence="3 4">
    <name type="scientific">Corynebacterium vitaeruminis DSM 20294</name>
    <dbReference type="NCBI Taxonomy" id="1224164"/>
    <lineage>
        <taxon>Bacteria</taxon>
        <taxon>Bacillati</taxon>
        <taxon>Actinomycetota</taxon>
        <taxon>Actinomycetes</taxon>
        <taxon>Mycobacteriales</taxon>
        <taxon>Corynebacteriaceae</taxon>
        <taxon>Corynebacterium</taxon>
    </lineage>
</organism>
<protein>
    <recommendedName>
        <fullName evidence="2">Bacterial type II secretion system protein E domain-containing protein</fullName>
    </recommendedName>
</protein>
<name>W5XXJ8_9CORY</name>
<dbReference type="Pfam" id="PF00437">
    <property type="entry name" value="T2SSE"/>
    <property type="match status" value="1"/>
</dbReference>
<dbReference type="NCBIfam" id="TIGR03819">
    <property type="entry name" value="heli_sec_ATPase"/>
    <property type="match status" value="1"/>
</dbReference>
<dbReference type="Gene3D" id="3.40.50.300">
    <property type="entry name" value="P-loop containing nucleotide triphosphate hydrolases"/>
    <property type="match status" value="1"/>
</dbReference>
<dbReference type="GO" id="GO:0016887">
    <property type="term" value="F:ATP hydrolysis activity"/>
    <property type="evidence" value="ECO:0007669"/>
    <property type="project" value="InterPro"/>
</dbReference>
<dbReference type="EMBL" id="CP004353">
    <property type="protein sequence ID" value="AHI21702.1"/>
    <property type="molecule type" value="Genomic_DNA"/>
</dbReference>
<dbReference type="CDD" id="cd01130">
    <property type="entry name" value="VirB11-like_ATPase"/>
    <property type="match status" value="1"/>
</dbReference>
<dbReference type="Proteomes" id="UP000019222">
    <property type="component" value="Chromosome"/>
</dbReference>
<dbReference type="InterPro" id="IPR022399">
    <property type="entry name" value="TadA-like_ATPase"/>
</dbReference>
<accession>W5XXJ8</accession>
<dbReference type="AlphaFoldDB" id="W5XXJ8"/>
<reference evidence="3 4" key="1">
    <citation type="submission" date="2013-02" db="EMBL/GenBank/DDBJ databases">
        <title>The complete genome sequence of Corynebacterium vitaeruminis DSM 20294.</title>
        <authorList>
            <person name="Ruckert C."/>
            <person name="Albersmeier A."/>
            <person name="Kalinowski J."/>
        </authorList>
    </citation>
    <scope>NUCLEOTIDE SEQUENCE [LARGE SCALE GENOMIC DNA]</scope>
    <source>
        <strain evidence="4">ATCC 10234</strain>
    </source>
</reference>
<dbReference type="PANTHER" id="PTHR30486:SF6">
    <property type="entry name" value="TYPE IV PILUS RETRACTATION ATPASE PILT"/>
    <property type="match status" value="1"/>
</dbReference>
<evidence type="ECO:0000313" key="3">
    <source>
        <dbReference type="EMBL" id="AHI21702.1"/>
    </source>
</evidence>
<dbReference type="Gene3D" id="3.30.450.380">
    <property type="match status" value="1"/>
</dbReference>
<dbReference type="PATRIC" id="fig|1224164.3.peg.299"/>
<dbReference type="RefSeq" id="WP_025251773.1">
    <property type="nucleotide sequence ID" value="NZ_CP004353.1"/>
</dbReference>
<dbReference type="KEGG" id="cvt:B843_01550"/>
<dbReference type="SUPFAM" id="SSF52540">
    <property type="entry name" value="P-loop containing nucleoside triphosphate hydrolases"/>
    <property type="match status" value="1"/>
</dbReference>
<keyword evidence="4" id="KW-1185">Reference proteome</keyword>
<gene>
    <name evidence="3" type="ORF">B843_01550</name>
</gene>
<comment type="similarity">
    <text evidence="1">Belongs to the GSP E family.</text>
</comment>
<dbReference type="HOGENOM" id="CLU_005379_8_0_11"/>
<sequence>MNHAELIDKVQRRLALEPTLGDDLGHLVREEAGGVIGDVEILGVLRQLRHDTVGAGPLERVLRLPGVTDVVVNGPREVWFDRGDGLERSGIEFPDDASVRRLAVRLLSNSGRRLDDAQCFGDGKLLREDGSSLRIHAMLAPPSESGTLLSVRVLKQSRARLAQLRGLGTFDGGGLEALREIVCERRSFLVVGGTGSGKTTLLGAMLAEVDPRERIVCIEDTAELHPDHPHVLTLITRASNTEGMGAISMADLLKQSLRMRPDRIVLGEIRGAEVVDLLSALNTGHDGCAGTIHANSLEEVPARLEALAALGGLGREALHAQVQAAKPMILVMRKGAGGRRLAQIGELSGDPLRVRVLWDGGGQP</sequence>